<dbReference type="PANTHER" id="PTHR31707">
    <property type="entry name" value="PECTINESTERASE"/>
    <property type="match status" value="1"/>
</dbReference>
<dbReference type="NCBIfam" id="TIGR01614">
    <property type="entry name" value="PME_inhib"/>
    <property type="match status" value="1"/>
</dbReference>
<dbReference type="InterPro" id="IPR006501">
    <property type="entry name" value="Pectinesterase_inhib_dom"/>
</dbReference>
<dbReference type="STRING" id="35608.A0A2U1QEQ7"/>
<dbReference type="OrthoDB" id="2019149at2759"/>
<sequence length="582" mass="64745">MRSVENKIGILASCITIILLVGCAIFMIAVMHNKYVDEKKDVNNKKNSTTSSVKAVTIICQPTEYKDVCHKTLDPLANDSKATLRDYILASIRSAKLHVDKVLKASFNQSLDNVSAHDRDRIEECKKLLSFAMEDLESSIVMLGNTNNRTLGEHVKDLQNWLTAVYSFQSQCKHAINNTDEKFKSPILEFMLNSTQLTGNALAIASGLSDIIKDLSIDLITLGLDDTNPHHSRRLLDATNFPTWFPAADRKLLSSEKRQKPDVVVAKDGSGKFKTIGEALAAYRTPPPPGKNRYIIYVKAGVYNEQVVIQRHQDNVFIYGDGKATIVTCDKSVVKHKLATPSTATFAVEGKGFMAKSITFRNTAGPEGEQAVALRVQSEGAVVYRCRIEGYQDTLLYQNYRQFYRECVITGTVDFIFGEGTTVIQNSQILVRKPLQSQNILVIVADGNEKSYMIGGLVLHNCTVKMDNDLETDVDKGKYEIYLGRPWMPAAKMAVIESDLGGFLNPEGYVPWPQAQNEKTCKFFEYKNRGPGANLENRVNWSSLSILKDDVQAQPYTVATFIDGEPWLQQSGAPFRLGLVGS</sequence>
<evidence type="ECO:0000256" key="4">
    <source>
        <dbReference type="ARBA" id="ARBA00007786"/>
    </source>
</evidence>
<evidence type="ECO:0000256" key="2">
    <source>
        <dbReference type="ARBA" id="ARBA00005184"/>
    </source>
</evidence>
<feature type="domain" description="Pectinesterase inhibitor" evidence="15">
    <location>
        <begin position="51"/>
        <end position="204"/>
    </location>
</feature>
<feature type="active site" evidence="12">
    <location>
        <position position="414"/>
    </location>
</feature>
<comment type="function">
    <text evidence="13">Acts in the modification of cell walls via demethylesterification of cell wall pectin.</text>
</comment>
<evidence type="ECO:0000256" key="11">
    <source>
        <dbReference type="ARBA" id="ARBA00047928"/>
    </source>
</evidence>
<evidence type="ECO:0000256" key="12">
    <source>
        <dbReference type="PROSITE-ProRule" id="PRU10040"/>
    </source>
</evidence>
<dbReference type="InterPro" id="IPR011050">
    <property type="entry name" value="Pectin_lyase_fold/virulence"/>
</dbReference>
<dbReference type="EC" id="3.1.1.11" evidence="5 13"/>
<dbReference type="CDD" id="cd15798">
    <property type="entry name" value="PMEI-like_3"/>
    <property type="match status" value="1"/>
</dbReference>
<keyword evidence="8 13" id="KW-0378">Hydrolase</keyword>
<dbReference type="Proteomes" id="UP000245207">
    <property type="component" value="Unassembled WGS sequence"/>
</dbReference>
<dbReference type="Gene3D" id="1.20.140.40">
    <property type="entry name" value="Invertase/pectin methylesterase inhibitor family protein"/>
    <property type="match status" value="1"/>
</dbReference>
<evidence type="ECO:0000313" key="16">
    <source>
        <dbReference type="EMBL" id="PWA96472.1"/>
    </source>
</evidence>
<dbReference type="InterPro" id="IPR012334">
    <property type="entry name" value="Pectin_lyas_fold"/>
</dbReference>
<comment type="caution">
    <text evidence="16">The sequence shown here is derived from an EMBL/GenBank/DDBJ whole genome shotgun (WGS) entry which is preliminary data.</text>
</comment>
<evidence type="ECO:0000259" key="15">
    <source>
        <dbReference type="SMART" id="SM00856"/>
    </source>
</evidence>
<comment type="catalytic activity">
    <reaction evidence="11 13">
        <text>[(1-&gt;4)-alpha-D-galacturonosyl methyl ester](n) + n H2O = [(1-&gt;4)-alpha-D-galacturonosyl](n) + n methanol + n H(+)</text>
        <dbReference type="Rhea" id="RHEA:22380"/>
        <dbReference type="Rhea" id="RHEA-COMP:14570"/>
        <dbReference type="Rhea" id="RHEA-COMP:14573"/>
        <dbReference type="ChEBI" id="CHEBI:15377"/>
        <dbReference type="ChEBI" id="CHEBI:15378"/>
        <dbReference type="ChEBI" id="CHEBI:17790"/>
        <dbReference type="ChEBI" id="CHEBI:140522"/>
        <dbReference type="ChEBI" id="CHEBI:140523"/>
        <dbReference type="EC" id="3.1.1.11"/>
    </reaction>
</comment>
<keyword evidence="10 13" id="KW-0961">Cell wall biogenesis/degradation</keyword>
<evidence type="ECO:0000256" key="9">
    <source>
        <dbReference type="ARBA" id="ARBA00023085"/>
    </source>
</evidence>
<evidence type="ECO:0000256" key="5">
    <source>
        <dbReference type="ARBA" id="ARBA00013229"/>
    </source>
</evidence>
<dbReference type="Pfam" id="PF01095">
    <property type="entry name" value="Pectinesterase"/>
    <property type="match status" value="1"/>
</dbReference>
<dbReference type="PROSITE" id="PS51257">
    <property type="entry name" value="PROKAR_LIPOPROTEIN"/>
    <property type="match status" value="1"/>
</dbReference>
<evidence type="ECO:0000256" key="14">
    <source>
        <dbReference type="SAM" id="Phobius"/>
    </source>
</evidence>
<keyword evidence="6 13" id="KW-0134">Cell wall</keyword>
<comment type="similarity">
    <text evidence="4">In the C-terminal section; belongs to the pectinesterase family.</text>
</comment>
<dbReference type="Pfam" id="PF04043">
    <property type="entry name" value="PMEI"/>
    <property type="match status" value="1"/>
</dbReference>
<evidence type="ECO:0000256" key="6">
    <source>
        <dbReference type="ARBA" id="ARBA00022512"/>
    </source>
</evidence>
<dbReference type="InterPro" id="IPR018040">
    <property type="entry name" value="Pectinesterase_Tyr_AS"/>
</dbReference>
<dbReference type="GO" id="GO:0045490">
    <property type="term" value="P:pectin catabolic process"/>
    <property type="evidence" value="ECO:0007669"/>
    <property type="project" value="UniProtKB-UniRule"/>
</dbReference>
<dbReference type="SUPFAM" id="SSF101148">
    <property type="entry name" value="Plant invertase/pectin methylesterase inhibitor"/>
    <property type="match status" value="1"/>
</dbReference>
<dbReference type="GO" id="GO:0030599">
    <property type="term" value="F:pectinesterase activity"/>
    <property type="evidence" value="ECO:0007669"/>
    <property type="project" value="UniProtKB-UniRule"/>
</dbReference>
<keyword evidence="14" id="KW-0812">Transmembrane</keyword>
<evidence type="ECO:0000256" key="8">
    <source>
        <dbReference type="ARBA" id="ARBA00022801"/>
    </source>
</evidence>
<dbReference type="FunFam" id="2.160.20.10:FF:000029">
    <property type="entry name" value="Pectinesterase 4"/>
    <property type="match status" value="1"/>
</dbReference>
<dbReference type="GO" id="GO:0004857">
    <property type="term" value="F:enzyme inhibitor activity"/>
    <property type="evidence" value="ECO:0007669"/>
    <property type="project" value="InterPro"/>
</dbReference>
<proteinExistence type="inferred from homology"/>
<dbReference type="PROSITE" id="PS00800">
    <property type="entry name" value="PECTINESTERASE_1"/>
    <property type="match status" value="1"/>
</dbReference>
<keyword evidence="14" id="KW-1133">Transmembrane helix</keyword>
<dbReference type="InterPro" id="IPR000070">
    <property type="entry name" value="Pectinesterase_cat"/>
</dbReference>
<comment type="pathway">
    <text evidence="2 13">Glycan metabolism; pectin degradation; 2-dehydro-3-deoxy-D-gluconate from pectin: step 1/5.</text>
</comment>
<dbReference type="SMART" id="SM00856">
    <property type="entry name" value="PMEI"/>
    <property type="match status" value="1"/>
</dbReference>
<evidence type="ECO:0000256" key="13">
    <source>
        <dbReference type="RuleBase" id="RU000589"/>
    </source>
</evidence>
<dbReference type="InterPro" id="IPR035513">
    <property type="entry name" value="Invertase/methylesterase_inhib"/>
</dbReference>
<reference evidence="16 17" key="1">
    <citation type="journal article" date="2018" name="Mol. Plant">
        <title>The genome of Artemisia annua provides insight into the evolution of Asteraceae family and artemisinin biosynthesis.</title>
        <authorList>
            <person name="Shen Q."/>
            <person name="Zhang L."/>
            <person name="Liao Z."/>
            <person name="Wang S."/>
            <person name="Yan T."/>
            <person name="Shi P."/>
            <person name="Liu M."/>
            <person name="Fu X."/>
            <person name="Pan Q."/>
            <person name="Wang Y."/>
            <person name="Lv Z."/>
            <person name="Lu X."/>
            <person name="Zhang F."/>
            <person name="Jiang W."/>
            <person name="Ma Y."/>
            <person name="Chen M."/>
            <person name="Hao X."/>
            <person name="Li L."/>
            <person name="Tang Y."/>
            <person name="Lv G."/>
            <person name="Zhou Y."/>
            <person name="Sun X."/>
            <person name="Brodelius P.E."/>
            <person name="Rose J.K.C."/>
            <person name="Tang K."/>
        </authorList>
    </citation>
    <scope>NUCLEOTIDE SEQUENCE [LARGE SCALE GENOMIC DNA]</scope>
    <source>
        <strain evidence="17">cv. Huhao1</strain>
        <tissue evidence="16">Leaf</tissue>
    </source>
</reference>
<evidence type="ECO:0000256" key="1">
    <source>
        <dbReference type="ARBA" id="ARBA00004191"/>
    </source>
</evidence>
<dbReference type="PROSITE" id="PS00503">
    <property type="entry name" value="PECTINESTERASE_2"/>
    <property type="match status" value="1"/>
</dbReference>
<evidence type="ECO:0000313" key="17">
    <source>
        <dbReference type="Proteomes" id="UP000245207"/>
    </source>
</evidence>
<keyword evidence="14" id="KW-0472">Membrane</keyword>
<comment type="similarity">
    <text evidence="3">In the N-terminal section; belongs to the PMEI family.</text>
</comment>
<accession>A0A2U1QEQ7</accession>
<gene>
    <name evidence="16" type="ORF">CTI12_AA038700</name>
</gene>
<keyword evidence="17" id="KW-1185">Reference proteome</keyword>
<name>A0A2U1QEQ7_ARTAN</name>
<dbReference type="GO" id="GO:0042545">
    <property type="term" value="P:cell wall modification"/>
    <property type="evidence" value="ECO:0007669"/>
    <property type="project" value="UniProtKB-UniRule"/>
</dbReference>
<dbReference type="UniPathway" id="UPA00545">
    <property type="reaction ID" value="UER00823"/>
</dbReference>
<dbReference type="EMBL" id="PKPP01000175">
    <property type="protein sequence ID" value="PWA96472.1"/>
    <property type="molecule type" value="Genomic_DNA"/>
</dbReference>
<dbReference type="AlphaFoldDB" id="A0A2U1QEQ7"/>
<evidence type="ECO:0000256" key="7">
    <source>
        <dbReference type="ARBA" id="ARBA00022525"/>
    </source>
</evidence>
<dbReference type="Gene3D" id="2.160.20.10">
    <property type="entry name" value="Single-stranded right-handed beta-helix, Pectin lyase-like"/>
    <property type="match status" value="1"/>
</dbReference>
<organism evidence="16 17">
    <name type="scientific">Artemisia annua</name>
    <name type="common">Sweet wormwood</name>
    <dbReference type="NCBI Taxonomy" id="35608"/>
    <lineage>
        <taxon>Eukaryota</taxon>
        <taxon>Viridiplantae</taxon>
        <taxon>Streptophyta</taxon>
        <taxon>Embryophyta</taxon>
        <taxon>Tracheophyta</taxon>
        <taxon>Spermatophyta</taxon>
        <taxon>Magnoliopsida</taxon>
        <taxon>eudicotyledons</taxon>
        <taxon>Gunneridae</taxon>
        <taxon>Pentapetalae</taxon>
        <taxon>asterids</taxon>
        <taxon>campanulids</taxon>
        <taxon>Asterales</taxon>
        <taxon>Asteraceae</taxon>
        <taxon>Asteroideae</taxon>
        <taxon>Anthemideae</taxon>
        <taxon>Artemisiinae</taxon>
        <taxon>Artemisia</taxon>
    </lineage>
</organism>
<dbReference type="SUPFAM" id="SSF51126">
    <property type="entry name" value="Pectin lyase-like"/>
    <property type="match status" value="1"/>
</dbReference>
<comment type="subcellular location">
    <subcellularLocation>
        <location evidence="1 13">Secreted</location>
        <location evidence="1 13">Cell wall</location>
    </subcellularLocation>
</comment>
<keyword evidence="9 13" id="KW-0063">Aspartyl esterase</keyword>
<keyword evidence="7 13" id="KW-0964">Secreted</keyword>
<protein>
    <recommendedName>
        <fullName evidence="5 13">Pectinesterase</fullName>
        <ecNumber evidence="5 13">3.1.1.11</ecNumber>
    </recommendedName>
</protein>
<feature type="transmembrane region" description="Helical" evidence="14">
    <location>
        <begin position="9"/>
        <end position="31"/>
    </location>
</feature>
<evidence type="ECO:0000256" key="3">
    <source>
        <dbReference type="ARBA" id="ARBA00006027"/>
    </source>
</evidence>
<evidence type="ECO:0000256" key="10">
    <source>
        <dbReference type="ARBA" id="ARBA00023316"/>
    </source>
</evidence>
<dbReference type="InterPro" id="IPR033131">
    <property type="entry name" value="Pectinesterase_Asp_AS"/>
</dbReference>